<dbReference type="InterPro" id="IPR014905">
    <property type="entry name" value="HIRAN"/>
</dbReference>
<evidence type="ECO:0000256" key="3">
    <source>
        <dbReference type="SAM" id="Phobius"/>
    </source>
</evidence>
<dbReference type="GO" id="GO:0008270">
    <property type="term" value="F:zinc ion binding"/>
    <property type="evidence" value="ECO:0007669"/>
    <property type="project" value="InterPro"/>
</dbReference>
<evidence type="ECO:0000313" key="6">
    <source>
        <dbReference type="Proteomes" id="UP000824105"/>
    </source>
</evidence>
<name>A0A9D2FJ17_9FIRM</name>
<keyword evidence="3" id="KW-1133">Transmembrane helix</keyword>
<feature type="domain" description="HIRAN" evidence="4">
    <location>
        <begin position="97"/>
        <end position="195"/>
    </location>
</feature>
<evidence type="ECO:0000259" key="4">
    <source>
        <dbReference type="Pfam" id="PF08797"/>
    </source>
</evidence>
<keyword evidence="3" id="KW-0812">Transmembrane</keyword>
<reference evidence="5" key="2">
    <citation type="submission" date="2021-04" db="EMBL/GenBank/DDBJ databases">
        <authorList>
            <person name="Gilroy R."/>
        </authorList>
    </citation>
    <scope>NUCLEOTIDE SEQUENCE</scope>
    <source>
        <strain evidence="5">CHK188-11489</strain>
    </source>
</reference>
<accession>A0A9D2FJ17</accession>
<dbReference type="Pfam" id="PF08797">
    <property type="entry name" value="HIRAN"/>
    <property type="match status" value="1"/>
</dbReference>
<keyword evidence="3" id="KW-0472">Membrane</keyword>
<evidence type="ECO:0000256" key="2">
    <source>
        <dbReference type="ARBA" id="ARBA00022801"/>
    </source>
</evidence>
<gene>
    <name evidence="5" type="ORF">H9724_01515</name>
</gene>
<reference evidence="5" key="1">
    <citation type="journal article" date="2021" name="PeerJ">
        <title>Extensive microbial diversity within the chicken gut microbiome revealed by metagenomics and culture.</title>
        <authorList>
            <person name="Gilroy R."/>
            <person name="Ravi A."/>
            <person name="Getino M."/>
            <person name="Pursley I."/>
            <person name="Horton D.L."/>
            <person name="Alikhan N.F."/>
            <person name="Baker D."/>
            <person name="Gharbi K."/>
            <person name="Hall N."/>
            <person name="Watson M."/>
            <person name="Adriaenssens E.M."/>
            <person name="Foster-Nyarko E."/>
            <person name="Jarju S."/>
            <person name="Secka A."/>
            <person name="Antonio M."/>
            <person name="Oren A."/>
            <person name="Chaudhuri R.R."/>
            <person name="La Ragione R."/>
            <person name="Hildebrand F."/>
            <person name="Pallen M.J."/>
        </authorList>
    </citation>
    <scope>NUCLEOTIDE SEQUENCE</scope>
    <source>
        <strain evidence="5">CHK188-11489</strain>
    </source>
</reference>
<evidence type="ECO:0000256" key="1">
    <source>
        <dbReference type="ARBA" id="ARBA00022723"/>
    </source>
</evidence>
<dbReference type="EMBL" id="DXBF01000011">
    <property type="protein sequence ID" value="HIZ61436.1"/>
    <property type="molecule type" value="Genomic_DNA"/>
</dbReference>
<dbReference type="Proteomes" id="UP000824105">
    <property type="component" value="Unassembled WGS sequence"/>
</dbReference>
<sequence length="227" mass="25490">MKKYLKNTSGIASKVIWSLSAVCGLLSFFYYLSTGNSFFLSLFSSVVVLFLSMFAISFVVGAISGVVESVLHPQNEHTTPKNPDSTKETSSFTEEVFEVVGTYYYLENIGKLATRNPDWRKQGKTLAAQGHAGRRVYRYKYINKPVKLIQENKNPHDHNAVMVQIAGEKVGYISADEAVHVRTILNKHSVKFISAFIGGGDYKEVFSDGTFQKYEDDPFINVKIGYR</sequence>
<proteinExistence type="predicted"/>
<comment type="caution">
    <text evidence="5">The sequence shown here is derived from an EMBL/GenBank/DDBJ whole genome shotgun (WGS) entry which is preliminary data.</text>
</comment>
<evidence type="ECO:0000313" key="5">
    <source>
        <dbReference type="EMBL" id="HIZ61436.1"/>
    </source>
</evidence>
<protein>
    <submittedName>
        <fullName evidence="5">HIRAN domain-containing protein</fullName>
    </submittedName>
</protein>
<dbReference type="AlphaFoldDB" id="A0A9D2FJ17"/>
<feature type="transmembrane region" description="Helical" evidence="3">
    <location>
        <begin position="12"/>
        <end position="32"/>
    </location>
</feature>
<dbReference type="Gene3D" id="3.30.70.2330">
    <property type="match status" value="1"/>
</dbReference>
<keyword evidence="2" id="KW-0378">Hydrolase</keyword>
<dbReference type="GO" id="GO:0003676">
    <property type="term" value="F:nucleic acid binding"/>
    <property type="evidence" value="ECO:0007669"/>
    <property type="project" value="InterPro"/>
</dbReference>
<keyword evidence="1" id="KW-0479">Metal-binding</keyword>
<feature type="transmembrane region" description="Helical" evidence="3">
    <location>
        <begin position="38"/>
        <end position="67"/>
    </location>
</feature>
<dbReference type="GO" id="GO:0016818">
    <property type="term" value="F:hydrolase activity, acting on acid anhydrides, in phosphorus-containing anhydrides"/>
    <property type="evidence" value="ECO:0007669"/>
    <property type="project" value="InterPro"/>
</dbReference>
<organism evidence="5 6">
    <name type="scientific">Candidatus Gemmiger avistercoris</name>
    <dbReference type="NCBI Taxonomy" id="2838606"/>
    <lineage>
        <taxon>Bacteria</taxon>
        <taxon>Bacillati</taxon>
        <taxon>Bacillota</taxon>
        <taxon>Clostridia</taxon>
        <taxon>Eubacteriales</taxon>
        <taxon>Gemmiger</taxon>
    </lineage>
</organism>